<evidence type="ECO:0000256" key="2">
    <source>
        <dbReference type="ARBA" id="ARBA00008335"/>
    </source>
</evidence>
<dbReference type="PANTHER" id="PTHR23511:SF38">
    <property type="entry name" value="SYNAPTIC VESICLE 2-RELATED PROTEIN-LIKE PROTEIN"/>
    <property type="match status" value="1"/>
</dbReference>
<evidence type="ECO:0000256" key="4">
    <source>
        <dbReference type="ARBA" id="ARBA00022692"/>
    </source>
</evidence>
<gene>
    <name evidence="9" type="ORF">FF38_00464</name>
</gene>
<protein>
    <recommendedName>
        <fullName evidence="8">Major facilitator superfamily (MFS) profile domain-containing protein</fullName>
    </recommendedName>
</protein>
<comment type="subcellular location">
    <subcellularLocation>
        <location evidence="1">Membrane</location>
        <topology evidence="1">Multi-pass membrane protein</topology>
    </subcellularLocation>
</comment>
<dbReference type="PANTHER" id="PTHR23511">
    <property type="entry name" value="SYNAPTIC VESICLE GLYCOPROTEIN 2"/>
    <property type="match status" value="1"/>
</dbReference>
<feature type="transmembrane region" description="Helical" evidence="7">
    <location>
        <begin position="192"/>
        <end position="213"/>
    </location>
</feature>
<feature type="transmembrane region" description="Helical" evidence="7">
    <location>
        <begin position="122"/>
        <end position="141"/>
    </location>
</feature>
<accession>A0A0L0BTJ0</accession>
<dbReference type="SUPFAM" id="SSF103473">
    <property type="entry name" value="MFS general substrate transporter"/>
    <property type="match status" value="1"/>
</dbReference>
<keyword evidence="5 7" id="KW-1133">Transmembrane helix</keyword>
<dbReference type="Pfam" id="PF00083">
    <property type="entry name" value="Sugar_tr"/>
    <property type="match status" value="1"/>
</dbReference>
<evidence type="ECO:0000256" key="7">
    <source>
        <dbReference type="SAM" id="Phobius"/>
    </source>
</evidence>
<comment type="caution">
    <text evidence="9">The sequence shown here is derived from an EMBL/GenBank/DDBJ whole genome shotgun (WGS) entry which is preliminary data.</text>
</comment>
<dbReference type="InterPro" id="IPR036259">
    <property type="entry name" value="MFS_trans_sf"/>
</dbReference>
<feature type="transmembrane region" description="Helical" evidence="7">
    <location>
        <begin position="368"/>
        <end position="390"/>
    </location>
</feature>
<comment type="similarity">
    <text evidence="2">Belongs to the major facilitator superfamily.</text>
</comment>
<keyword evidence="10" id="KW-1185">Reference proteome</keyword>
<dbReference type="OMA" id="YLHTVYI"/>
<name>A0A0L0BTJ0_LUCCU</name>
<evidence type="ECO:0000256" key="6">
    <source>
        <dbReference type="ARBA" id="ARBA00023136"/>
    </source>
</evidence>
<feature type="transmembrane region" description="Helical" evidence="7">
    <location>
        <begin position="66"/>
        <end position="87"/>
    </location>
</feature>
<feature type="transmembrane region" description="Helical" evidence="7">
    <location>
        <begin position="397"/>
        <end position="417"/>
    </location>
</feature>
<dbReference type="EMBL" id="JRES01001365">
    <property type="protein sequence ID" value="KNC23336.1"/>
    <property type="molecule type" value="Genomic_DNA"/>
</dbReference>
<feature type="transmembrane region" description="Helical" evidence="7">
    <location>
        <begin position="153"/>
        <end position="180"/>
    </location>
</feature>
<keyword evidence="6 7" id="KW-0472">Membrane</keyword>
<feature type="transmembrane region" description="Helical" evidence="7">
    <location>
        <begin position="484"/>
        <end position="504"/>
    </location>
</feature>
<dbReference type="GO" id="GO:0016020">
    <property type="term" value="C:membrane"/>
    <property type="evidence" value="ECO:0007669"/>
    <property type="project" value="UniProtKB-SubCell"/>
</dbReference>
<evidence type="ECO:0000313" key="10">
    <source>
        <dbReference type="Proteomes" id="UP000037069"/>
    </source>
</evidence>
<evidence type="ECO:0000256" key="1">
    <source>
        <dbReference type="ARBA" id="ARBA00004141"/>
    </source>
</evidence>
<keyword evidence="4 7" id="KW-0812">Transmembrane</keyword>
<dbReference type="Proteomes" id="UP000037069">
    <property type="component" value="Unassembled WGS sequence"/>
</dbReference>
<evidence type="ECO:0000313" key="9">
    <source>
        <dbReference type="EMBL" id="KNC23336.1"/>
    </source>
</evidence>
<dbReference type="OrthoDB" id="3936150at2759"/>
<reference evidence="9 10" key="1">
    <citation type="journal article" date="2015" name="Nat. Commun.">
        <title>Lucilia cuprina genome unlocks parasitic fly biology to underpin future interventions.</title>
        <authorList>
            <person name="Anstead C.A."/>
            <person name="Korhonen P.K."/>
            <person name="Young N.D."/>
            <person name="Hall R.S."/>
            <person name="Jex A.R."/>
            <person name="Murali S.C."/>
            <person name="Hughes D.S."/>
            <person name="Lee S.F."/>
            <person name="Perry T."/>
            <person name="Stroehlein A.J."/>
            <person name="Ansell B.R."/>
            <person name="Breugelmans B."/>
            <person name="Hofmann A."/>
            <person name="Qu J."/>
            <person name="Dugan S."/>
            <person name="Lee S.L."/>
            <person name="Chao H."/>
            <person name="Dinh H."/>
            <person name="Han Y."/>
            <person name="Doddapaneni H.V."/>
            <person name="Worley K.C."/>
            <person name="Muzny D.M."/>
            <person name="Ioannidis P."/>
            <person name="Waterhouse R.M."/>
            <person name="Zdobnov E.M."/>
            <person name="James P.J."/>
            <person name="Bagnall N.H."/>
            <person name="Kotze A.C."/>
            <person name="Gibbs R.A."/>
            <person name="Richards S."/>
            <person name="Batterham P."/>
            <person name="Gasser R.B."/>
        </authorList>
    </citation>
    <scope>NUCLEOTIDE SEQUENCE [LARGE SCALE GENOMIC DNA]</scope>
    <source>
        <strain evidence="9 10">LS</strain>
        <tissue evidence="9">Full body</tissue>
    </source>
</reference>
<dbReference type="STRING" id="7375.A0A0L0BTJ0"/>
<dbReference type="AlphaFoldDB" id="A0A0L0BTJ0"/>
<feature type="transmembrane region" description="Helical" evidence="7">
    <location>
        <begin position="456"/>
        <end position="478"/>
    </location>
</feature>
<organism evidence="9 10">
    <name type="scientific">Lucilia cuprina</name>
    <name type="common">Green bottle fly</name>
    <name type="synonym">Australian sheep blowfly</name>
    <dbReference type="NCBI Taxonomy" id="7375"/>
    <lineage>
        <taxon>Eukaryota</taxon>
        <taxon>Metazoa</taxon>
        <taxon>Ecdysozoa</taxon>
        <taxon>Arthropoda</taxon>
        <taxon>Hexapoda</taxon>
        <taxon>Insecta</taxon>
        <taxon>Pterygota</taxon>
        <taxon>Neoptera</taxon>
        <taxon>Endopterygota</taxon>
        <taxon>Diptera</taxon>
        <taxon>Brachycera</taxon>
        <taxon>Muscomorpha</taxon>
        <taxon>Oestroidea</taxon>
        <taxon>Calliphoridae</taxon>
        <taxon>Luciliinae</taxon>
        <taxon>Lucilia</taxon>
    </lineage>
</organism>
<evidence type="ECO:0000256" key="3">
    <source>
        <dbReference type="ARBA" id="ARBA00022448"/>
    </source>
</evidence>
<keyword evidence="3" id="KW-0813">Transport</keyword>
<dbReference type="FunFam" id="1.20.1250.20:FF:000232">
    <property type="entry name" value="Organic cation/carnitine transporter 7"/>
    <property type="match status" value="1"/>
</dbReference>
<sequence length="513" mass="57221">MSLDFLENLSSDYENALVLTGFGKFHLLLLTICGLIYLNTAIGVTILSFVLPSATCDFQMTSQDKGWLSASPMLGMLLGSYFWGCLADTKGRKIVLIATLIADGICGLLSSIAPYYLMFLCIRFFNGFNVAGAMGIVFPYLGEFQPTKYREKILCWMELFWTFGIIILPGIAWLVIPVVIHLESDVFFYHSWNLFVAICAIPSLLLGCWLFAFPESPKFLLEHGETEKALKILVYMFTKNTGRKPEEYPCKSLIAPSRTSEKIGEKSVRNLRLRKPEELKLLLAEIWSQTKTLCKKPHLRNTSLTCAIQFCLTTSYYTLMVWFPELFQRFDDYEKLNPGVSASVCDVSSIVVSNSTFVTCDAGVEEKVFLHTIIIGLACIPTSFWLPLCVHRLGIKFFLVFSLTAAGVVTIGLYFVRTSLENLILSCIFEALTSLSISTVYCVMVDLFPTNLRVMAAALSMTFGRSGALLGNLIFGFLIDLNCIIPIVVFSAMLFISGFLCWLLPSTGSDALD</sequence>
<feature type="transmembrane region" description="Helical" evidence="7">
    <location>
        <begin position="423"/>
        <end position="444"/>
    </location>
</feature>
<evidence type="ECO:0000256" key="5">
    <source>
        <dbReference type="ARBA" id="ARBA00022989"/>
    </source>
</evidence>
<dbReference type="GO" id="GO:0022857">
    <property type="term" value="F:transmembrane transporter activity"/>
    <property type="evidence" value="ECO:0007669"/>
    <property type="project" value="InterPro"/>
</dbReference>
<dbReference type="PROSITE" id="PS50850">
    <property type="entry name" value="MFS"/>
    <property type="match status" value="1"/>
</dbReference>
<evidence type="ECO:0000259" key="8">
    <source>
        <dbReference type="PROSITE" id="PS50850"/>
    </source>
</evidence>
<dbReference type="InterPro" id="IPR005828">
    <property type="entry name" value="MFS_sugar_transport-like"/>
</dbReference>
<feature type="transmembrane region" description="Helical" evidence="7">
    <location>
        <begin position="94"/>
        <end position="116"/>
    </location>
</feature>
<dbReference type="InterPro" id="IPR020846">
    <property type="entry name" value="MFS_dom"/>
</dbReference>
<feature type="transmembrane region" description="Helical" evidence="7">
    <location>
        <begin position="27"/>
        <end position="51"/>
    </location>
</feature>
<proteinExistence type="inferred from homology"/>
<feature type="domain" description="Major facilitator superfamily (MFS) profile" evidence="8">
    <location>
        <begin position="29"/>
        <end position="509"/>
    </location>
</feature>
<dbReference type="Gene3D" id="1.20.1250.20">
    <property type="entry name" value="MFS general substrate transporter like domains"/>
    <property type="match status" value="1"/>
</dbReference>